<proteinExistence type="predicted"/>
<protein>
    <submittedName>
        <fullName evidence="1">Uncharacterized protein</fullName>
    </submittedName>
</protein>
<name>A0A6C0JZA1_9ZZZZ</name>
<reference evidence="1" key="1">
    <citation type="journal article" date="2020" name="Nature">
        <title>Giant virus diversity and host interactions through global metagenomics.</title>
        <authorList>
            <person name="Schulz F."/>
            <person name="Roux S."/>
            <person name="Paez-Espino D."/>
            <person name="Jungbluth S."/>
            <person name="Walsh D.A."/>
            <person name="Denef V.J."/>
            <person name="McMahon K.D."/>
            <person name="Konstantinidis K.T."/>
            <person name="Eloe-Fadrosh E.A."/>
            <person name="Kyrpides N.C."/>
            <person name="Woyke T."/>
        </authorList>
    </citation>
    <scope>NUCLEOTIDE SEQUENCE</scope>
    <source>
        <strain evidence="1">GVMAG-S-1101164-164</strain>
    </source>
</reference>
<organism evidence="1">
    <name type="scientific">viral metagenome</name>
    <dbReference type="NCBI Taxonomy" id="1070528"/>
    <lineage>
        <taxon>unclassified sequences</taxon>
        <taxon>metagenomes</taxon>
        <taxon>organismal metagenomes</taxon>
    </lineage>
</organism>
<sequence length="80" mass="8915">MDIFKPLINFLFPAPAYVTPTGVIVPTEWVKVTNFLGDEVWEPHVRVINSKDRTVQLISPGIRLADGWVSQLVEVKVVAG</sequence>
<accession>A0A6C0JZA1</accession>
<evidence type="ECO:0000313" key="1">
    <source>
        <dbReference type="EMBL" id="QHU09737.1"/>
    </source>
</evidence>
<dbReference type="EMBL" id="MN740745">
    <property type="protein sequence ID" value="QHU09737.1"/>
    <property type="molecule type" value="Genomic_DNA"/>
</dbReference>
<dbReference type="AlphaFoldDB" id="A0A6C0JZA1"/>